<feature type="domain" description="At3g05675-like ankyrin-like" evidence="4">
    <location>
        <begin position="247"/>
        <end position="403"/>
    </location>
</feature>
<dbReference type="eggNOG" id="ENOG502QSA0">
    <property type="taxonomic scope" value="Eukaryota"/>
</dbReference>
<evidence type="ECO:0000313" key="6">
    <source>
        <dbReference type="Proteomes" id="UP000001514"/>
    </source>
</evidence>
<dbReference type="GO" id="GO:0016567">
    <property type="term" value="P:protein ubiquitination"/>
    <property type="evidence" value="ECO:0007669"/>
    <property type="project" value="UniProtKB-UniPathway"/>
</dbReference>
<evidence type="ECO:0000256" key="3">
    <source>
        <dbReference type="ARBA" id="ARBA00022786"/>
    </source>
</evidence>
<dbReference type="KEGG" id="smo:SELMODRAFT_123877"/>
<dbReference type="UniPathway" id="UPA00143"/>
<dbReference type="PANTHER" id="PTHR31060">
    <property type="entry name" value="OSJNBA0011J08.25 PROTEIN-RELATED"/>
    <property type="match status" value="1"/>
</dbReference>
<accession>D8SSS2</accession>
<dbReference type="OrthoDB" id="1878759at2759"/>
<dbReference type="PANTHER" id="PTHR31060:SF30">
    <property type="entry name" value="OS07G0668800 PROTEIN"/>
    <property type="match status" value="1"/>
</dbReference>
<gene>
    <name evidence="5" type="ORF">SELMODRAFT_123877</name>
</gene>
<dbReference type="EMBL" id="GL377638">
    <property type="protein sequence ID" value="EFJ12533.1"/>
    <property type="molecule type" value="Genomic_DNA"/>
</dbReference>
<dbReference type="STRING" id="88036.D8SSS2"/>
<keyword evidence="3" id="KW-0833">Ubl conjugation pathway</keyword>
<comment type="function">
    <text evidence="1">May act as a substrate-specific adapter of an E3 ubiquitin-protein ligase complex (CUL3-RBX1-BTB) which mediates the ubiquitination and subsequent proteasomal degradation of target proteins.</text>
</comment>
<dbReference type="AlphaFoldDB" id="D8SSS2"/>
<organism evidence="6">
    <name type="scientific">Selaginella moellendorffii</name>
    <name type="common">Spikemoss</name>
    <dbReference type="NCBI Taxonomy" id="88036"/>
    <lineage>
        <taxon>Eukaryota</taxon>
        <taxon>Viridiplantae</taxon>
        <taxon>Streptophyta</taxon>
        <taxon>Embryophyta</taxon>
        <taxon>Tracheophyta</taxon>
        <taxon>Lycopodiopsida</taxon>
        <taxon>Selaginellales</taxon>
        <taxon>Selaginellaceae</taxon>
        <taxon>Selaginella</taxon>
    </lineage>
</organism>
<evidence type="ECO:0000259" key="4">
    <source>
        <dbReference type="Pfam" id="PF25553"/>
    </source>
</evidence>
<dbReference type="HOGENOM" id="CLU_025834_2_0_1"/>
<dbReference type="FunCoup" id="D8SSS2">
    <property type="interactions" value="1470"/>
</dbReference>
<dbReference type="InterPro" id="IPR038920">
    <property type="entry name" value="At3g05675-like"/>
</dbReference>
<evidence type="ECO:0000256" key="2">
    <source>
        <dbReference type="ARBA" id="ARBA00004906"/>
    </source>
</evidence>
<dbReference type="OMA" id="EWLENQQ"/>
<dbReference type="InParanoid" id="D8SSS2"/>
<keyword evidence="6" id="KW-1185">Reference proteome</keyword>
<dbReference type="Pfam" id="PF25553">
    <property type="entry name" value="BTB-POZ_ANK-like"/>
    <property type="match status" value="1"/>
</dbReference>
<evidence type="ECO:0000256" key="1">
    <source>
        <dbReference type="ARBA" id="ARBA00002668"/>
    </source>
</evidence>
<evidence type="ECO:0000313" key="5">
    <source>
        <dbReference type="EMBL" id="EFJ12533.1"/>
    </source>
</evidence>
<dbReference type="Gramene" id="EFJ12533">
    <property type="protein sequence ID" value="EFJ12533"/>
    <property type="gene ID" value="SELMODRAFT_123877"/>
</dbReference>
<dbReference type="InterPro" id="IPR011333">
    <property type="entry name" value="SKP1/BTB/POZ_sf"/>
</dbReference>
<protein>
    <recommendedName>
        <fullName evidence="4">At3g05675-like ankyrin-like domain-containing protein</fullName>
    </recommendedName>
</protein>
<sequence length="413" mass="45312">MGIGGAGEREILKLGDRSTSDVIVRVGTPGRDCSFYAHSAVLRPRSSCLAANLAKGSDSILLGCCEEDFDYYVILLRIFYAMQEDFSSGSCGIVAEECCNVKATIGVAKVATELGCEAIVEKCFKFLEGIPWNEGEEEEMLQALSAGICSSDDPVLARLRTVDSAVVREVFLSAIIAATRESDAGVSIKRKVSAQEQIEYMLVEDDDAPLITSDSQIKLAFREKFCELFHRFKDVITIEGGGAETFEDAILEKLADVAWASRVLSRLGSLDELVLAWSDFSPEIVFVFQDPALSSGIKLKVMEITSKVLEAVGYGNVLIPPTQRTGLVKAWLPFVRDMKMVLLEAECVEETMLLYNSIEAAINSLVLSLPSDDQGVILAEWLKNERASYPDLSEAFEVWCFRSKAAKRRLSCG</sequence>
<comment type="pathway">
    <text evidence="2">Protein modification; protein ubiquitination.</text>
</comment>
<dbReference type="Proteomes" id="UP000001514">
    <property type="component" value="Unassembled WGS sequence"/>
</dbReference>
<reference evidence="5 6" key="1">
    <citation type="journal article" date="2011" name="Science">
        <title>The Selaginella genome identifies genetic changes associated with the evolution of vascular plants.</title>
        <authorList>
            <person name="Banks J.A."/>
            <person name="Nishiyama T."/>
            <person name="Hasebe M."/>
            <person name="Bowman J.L."/>
            <person name="Gribskov M."/>
            <person name="dePamphilis C."/>
            <person name="Albert V.A."/>
            <person name="Aono N."/>
            <person name="Aoyama T."/>
            <person name="Ambrose B.A."/>
            <person name="Ashton N.W."/>
            <person name="Axtell M.J."/>
            <person name="Barker E."/>
            <person name="Barker M.S."/>
            <person name="Bennetzen J.L."/>
            <person name="Bonawitz N.D."/>
            <person name="Chapple C."/>
            <person name="Cheng C."/>
            <person name="Correa L.G."/>
            <person name="Dacre M."/>
            <person name="DeBarry J."/>
            <person name="Dreyer I."/>
            <person name="Elias M."/>
            <person name="Engstrom E.M."/>
            <person name="Estelle M."/>
            <person name="Feng L."/>
            <person name="Finet C."/>
            <person name="Floyd S.K."/>
            <person name="Frommer W.B."/>
            <person name="Fujita T."/>
            <person name="Gramzow L."/>
            <person name="Gutensohn M."/>
            <person name="Harholt J."/>
            <person name="Hattori M."/>
            <person name="Heyl A."/>
            <person name="Hirai T."/>
            <person name="Hiwatashi Y."/>
            <person name="Ishikawa M."/>
            <person name="Iwata M."/>
            <person name="Karol K.G."/>
            <person name="Koehler B."/>
            <person name="Kolukisaoglu U."/>
            <person name="Kubo M."/>
            <person name="Kurata T."/>
            <person name="Lalonde S."/>
            <person name="Li K."/>
            <person name="Li Y."/>
            <person name="Litt A."/>
            <person name="Lyons E."/>
            <person name="Manning G."/>
            <person name="Maruyama T."/>
            <person name="Michael T.P."/>
            <person name="Mikami K."/>
            <person name="Miyazaki S."/>
            <person name="Morinaga S."/>
            <person name="Murata T."/>
            <person name="Mueller-Roeber B."/>
            <person name="Nelson D.R."/>
            <person name="Obara M."/>
            <person name="Oguri Y."/>
            <person name="Olmstead R.G."/>
            <person name="Onodera N."/>
            <person name="Petersen B.L."/>
            <person name="Pils B."/>
            <person name="Prigge M."/>
            <person name="Rensing S.A."/>
            <person name="Riano-Pachon D.M."/>
            <person name="Roberts A.W."/>
            <person name="Sato Y."/>
            <person name="Scheller H.V."/>
            <person name="Schulz B."/>
            <person name="Schulz C."/>
            <person name="Shakirov E.V."/>
            <person name="Shibagaki N."/>
            <person name="Shinohara N."/>
            <person name="Shippen D.E."/>
            <person name="Soerensen I."/>
            <person name="Sotooka R."/>
            <person name="Sugimoto N."/>
            <person name="Sugita M."/>
            <person name="Sumikawa N."/>
            <person name="Tanurdzic M."/>
            <person name="Theissen G."/>
            <person name="Ulvskov P."/>
            <person name="Wakazuki S."/>
            <person name="Weng J.K."/>
            <person name="Willats W.W."/>
            <person name="Wipf D."/>
            <person name="Wolf P.G."/>
            <person name="Yang L."/>
            <person name="Zimmer A.D."/>
            <person name="Zhu Q."/>
            <person name="Mitros T."/>
            <person name="Hellsten U."/>
            <person name="Loque D."/>
            <person name="Otillar R."/>
            <person name="Salamov A."/>
            <person name="Schmutz J."/>
            <person name="Shapiro H."/>
            <person name="Lindquist E."/>
            <person name="Lucas S."/>
            <person name="Rokhsar D."/>
            <person name="Grigoriev I.V."/>
        </authorList>
    </citation>
    <scope>NUCLEOTIDE SEQUENCE [LARGE SCALE GENOMIC DNA]</scope>
</reference>
<name>D8SSS2_SELML</name>
<dbReference type="Gene3D" id="3.30.710.10">
    <property type="entry name" value="Potassium Channel Kv1.1, Chain A"/>
    <property type="match status" value="1"/>
</dbReference>
<proteinExistence type="predicted"/>
<dbReference type="InterPro" id="IPR058039">
    <property type="entry name" value="At3g05675-like_ankyrin"/>
</dbReference>